<dbReference type="Proteomes" id="UP000016936">
    <property type="component" value="Unassembled WGS sequence"/>
</dbReference>
<dbReference type="EMBL" id="KB445574">
    <property type="protein sequence ID" value="EMD92872.1"/>
    <property type="molecule type" value="Genomic_DNA"/>
</dbReference>
<name>M2UYS2_COCH5</name>
<reference evidence="2 3" key="1">
    <citation type="journal article" date="2012" name="PLoS Pathog.">
        <title>Diverse lifestyles and strategies of plant pathogenesis encoded in the genomes of eighteen Dothideomycetes fungi.</title>
        <authorList>
            <person name="Ohm R.A."/>
            <person name="Feau N."/>
            <person name="Henrissat B."/>
            <person name="Schoch C.L."/>
            <person name="Horwitz B.A."/>
            <person name="Barry K.W."/>
            <person name="Condon B.J."/>
            <person name="Copeland A.C."/>
            <person name="Dhillon B."/>
            <person name="Glaser F."/>
            <person name="Hesse C.N."/>
            <person name="Kosti I."/>
            <person name="LaButti K."/>
            <person name="Lindquist E.A."/>
            <person name="Lucas S."/>
            <person name="Salamov A.A."/>
            <person name="Bradshaw R.E."/>
            <person name="Ciuffetti L."/>
            <person name="Hamelin R.C."/>
            <person name="Kema G.H.J."/>
            <person name="Lawrence C."/>
            <person name="Scott J.A."/>
            <person name="Spatafora J.W."/>
            <person name="Turgeon B.G."/>
            <person name="de Wit P.J.G.M."/>
            <person name="Zhong S."/>
            <person name="Goodwin S.B."/>
            <person name="Grigoriev I.V."/>
        </authorList>
    </citation>
    <scope>NUCLEOTIDE SEQUENCE [LARGE SCALE GENOMIC DNA]</scope>
    <source>
        <strain evidence="3">C5 / ATCC 48332 / race O</strain>
    </source>
</reference>
<accession>M2UYS2</accession>
<gene>
    <name evidence="2" type="ORF">COCHEDRAFT_1193240</name>
</gene>
<reference evidence="3" key="2">
    <citation type="journal article" date="2013" name="PLoS Genet.">
        <title>Comparative genome structure, secondary metabolite, and effector coding capacity across Cochliobolus pathogens.</title>
        <authorList>
            <person name="Condon B.J."/>
            <person name="Leng Y."/>
            <person name="Wu D."/>
            <person name="Bushley K.E."/>
            <person name="Ohm R.A."/>
            <person name="Otillar R."/>
            <person name="Martin J."/>
            <person name="Schackwitz W."/>
            <person name="Grimwood J."/>
            <person name="MohdZainudin N."/>
            <person name="Xue C."/>
            <person name="Wang R."/>
            <person name="Manning V.A."/>
            <person name="Dhillon B."/>
            <person name="Tu Z.J."/>
            <person name="Steffenson B.J."/>
            <person name="Salamov A."/>
            <person name="Sun H."/>
            <person name="Lowry S."/>
            <person name="LaButti K."/>
            <person name="Han J."/>
            <person name="Copeland A."/>
            <person name="Lindquist E."/>
            <person name="Barry K."/>
            <person name="Schmutz J."/>
            <person name="Baker S.E."/>
            <person name="Ciuffetti L.M."/>
            <person name="Grigoriev I.V."/>
            <person name="Zhong S."/>
            <person name="Turgeon B.G."/>
        </authorList>
    </citation>
    <scope>NUCLEOTIDE SEQUENCE [LARGE SCALE GENOMIC DNA]</scope>
    <source>
        <strain evidence="3">C5 / ATCC 48332 / race O</strain>
    </source>
</reference>
<sequence>MGTGAESPGLSCPLDVDLFPAYSDDSPLCDCSFAHLLLALIVRRDQVLMGIDFPWATSRTCRCPCLCMESTWISLRLFLFVFLGVHLHDRCACSATICLGWTLSCLYSVLIRWHSRFAHVPLTVAFALYATVLFYSIPF</sequence>
<evidence type="ECO:0000313" key="2">
    <source>
        <dbReference type="EMBL" id="EMD92872.1"/>
    </source>
</evidence>
<evidence type="ECO:0000256" key="1">
    <source>
        <dbReference type="SAM" id="Phobius"/>
    </source>
</evidence>
<dbReference type="AlphaFoldDB" id="M2UYS2"/>
<keyword evidence="1" id="KW-0472">Membrane</keyword>
<organism evidence="2 3">
    <name type="scientific">Cochliobolus heterostrophus (strain C5 / ATCC 48332 / race O)</name>
    <name type="common">Southern corn leaf blight fungus</name>
    <name type="synonym">Bipolaris maydis</name>
    <dbReference type="NCBI Taxonomy" id="701091"/>
    <lineage>
        <taxon>Eukaryota</taxon>
        <taxon>Fungi</taxon>
        <taxon>Dikarya</taxon>
        <taxon>Ascomycota</taxon>
        <taxon>Pezizomycotina</taxon>
        <taxon>Dothideomycetes</taxon>
        <taxon>Pleosporomycetidae</taxon>
        <taxon>Pleosporales</taxon>
        <taxon>Pleosporineae</taxon>
        <taxon>Pleosporaceae</taxon>
        <taxon>Bipolaris</taxon>
    </lineage>
</organism>
<keyword evidence="1" id="KW-1133">Transmembrane helix</keyword>
<dbReference type="HOGENOM" id="CLU_114186_0_0_1"/>
<dbReference type="OrthoDB" id="10284980at2759"/>
<feature type="transmembrane region" description="Helical" evidence="1">
    <location>
        <begin position="94"/>
        <end position="111"/>
    </location>
</feature>
<keyword evidence="1" id="KW-0812">Transmembrane</keyword>
<dbReference type="OMA" id="CMESTWI"/>
<proteinExistence type="predicted"/>
<evidence type="ECO:0000313" key="3">
    <source>
        <dbReference type="Proteomes" id="UP000016936"/>
    </source>
</evidence>
<keyword evidence="3" id="KW-1185">Reference proteome</keyword>
<protein>
    <submittedName>
        <fullName evidence="2">Uncharacterized protein</fullName>
    </submittedName>
</protein>
<feature type="transmembrane region" description="Helical" evidence="1">
    <location>
        <begin position="117"/>
        <end position="137"/>
    </location>
</feature>